<dbReference type="InterPro" id="IPR043519">
    <property type="entry name" value="NT_sf"/>
</dbReference>
<gene>
    <name evidence="3" type="ORF">H8693_08530</name>
</gene>
<dbReference type="SUPFAM" id="SSF81301">
    <property type="entry name" value="Nucleotidyltransferase"/>
    <property type="match status" value="1"/>
</dbReference>
<evidence type="ECO:0000313" key="3">
    <source>
        <dbReference type="EMBL" id="MBC8538978.1"/>
    </source>
</evidence>
<evidence type="ECO:0000259" key="2">
    <source>
        <dbReference type="SMART" id="SM00954"/>
    </source>
</evidence>
<sequence>MNLEIFQHIDDVVELFEGKRDVYKLIAEEIKEYFDDHVFDQSKYTLNLIYRIKTVESIREKLLRNSYISKYKTDEEVLANFQDLIGFRIECKFIDDEKYVYELLKEVFTETEDGLYFWEPTMPKIKLKLGEEQPQKQKNGFDIYKIDGLFMLGKDHVRFELQIKALVNTFWGEIEHKIIYKNNSYLLADNFVVDLMTSIKKSLNMIDSQLYVLYKRFRRAEGVEFEKNNARAIERFISKMVYDTFAALMRDQIGFAIDFKSSCDAVVRYLMEVNNAEDMEDYGRVMLNIFYILNGLQDDAIRVDDQLEFERALYYEDTFSANILETVLRLVNINYKWHLFFLVLFSIERGDNVEDLESFISYYRNVILSNRSFVMLDEAAPKDAVRIRFDMLNAISEVFSEKQNIEYLCESGMATIHRALNYVIPQVVADIQNNKSWDDIQSAYTNVLKSRLAL</sequence>
<dbReference type="Gene3D" id="3.30.460.10">
    <property type="entry name" value="Beta Polymerase, domain 2"/>
    <property type="match status" value="1"/>
</dbReference>
<keyword evidence="4" id="KW-1185">Reference proteome</keyword>
<comment type="pathway">
    <text evidence="1">Purine metabolism; ppGpp biosynthesis; ppGpp from GTP: step 1/2.</text>
</comment>
<evidence type="ECO:0000313" key="4">
    <source>
        <dbReference type="Proteomes" id="UP000617951"/>
    </source>
</evidence>
<name>A0A926DJ09_9FIRM</name>
<comment type="caution">
    <text evidence="3">The sequence shown here is derived from an EMBL/GenBank/DDBJ whole genome shotgun (WGS) entry which is preliminary data.</text>
</comment>
<dbReference type="EMBL" id="JACRSS010000004">
    <property type="protein sequence ID" value="MBC8538978.1"/>
    <property type="molecule type" value="Genomic_DNA"/>
</dbReference>
<dbReference type="RefSeq" id="WP_249280620.1">
    <property type="nucleotide sequence ID" value="NZ_JACRSS010000004.1"/>
</dbReference>
<organism evidence="3 4">
    <name type="scientific">Guopingia tenuis</name>
    <dbReference type="NCBI Taxonomy" id="2763656"/>
    <lineage>
        <taxon>Bacteria</taxon>
        <taxon>Bacillati</taxon>
        <taxon>Bacillota</taxon>
        <taxon>Clostridia</taxon>
        <taxon>Christensenellales</taxon>
        <taxon>Christensenellaceae</taxon>
        <taxon>Guopingia</taxon>
    </lineage>
</organism>
<protein>
    <recommendedName>
        <fullName evidence="2">RelA/SpoT domain-containing protein</fullName>
    </recommendedName>
</protein>
<dbReference type="PANTHER" id="PTHR41773:SF1">
    <property type="entry name" value="RELA_SPOT DOMAIN-CONTAINING PROTEIN"/>
    <property type="match status" value="1"/>
</dbReference>
<dbReference type="AlphaFoldDB" id="A0A926DJ09"/>
<dbReference type="Pfam" id="PF04607">
    <property type="entry name" value="RelA_SpoT"/>
    <property type="match status" value="1"/>
</dbReference>
<proteinExistence type="predicted"/>
<dbReference type="GO" id="GO:0015969">
    <property type="term" value="P:guanosine tetraphosphate metabolic process"/>
    <property type="evidence" value="ECO:0007669"/>
    <property type="project" value="InterPro"/>
</dbReference>
<reference evidence="3" key="1">
    <citation type="submission" date="2020-08" db="EMBL/GenBank/DDBJ databases">
        <title>Genome public.</title>
        <authorList>
            <person name="Liu C."/>
            <person name="Sun Q."/>
        </authorList>
    </citation>
    <scope>NUCLEOTIDE SEQUENCE</scope>
    <source>
        <strain evidence="3">NSJ-63</strain>
    </source>
</reference>
<dbReference type="SMART" id="SM00954">
    <property type="entry name" value="RelA_SpoT"/>
    <property type="match status" value="1"/>
</dbReference>
<dbReference type="Proteomes" id="UP000617951">
    <property type="component" value="Unassembled WGS sequence"/>
</dbReference>
<feature type="domain" description="RelA/SpoT" evidence="2">
    <location>
        <begin position="50"/>
        <end position="186"/>
    </location>
</feature>
<evidence type="ECO:0000256" key="1">
    <source>
        <dbReference type="ARBA" id="ARBA00004976"/>
    </source>
</evidence>
<dbReference type="PANTHER" id="PTHR41773">
    <property type="entry name" value="GTP PYROPHOSPHATASE-RELATED"/>
    <property type="match status" value="1"/>
</dbReference>
<accession>A0A926DJ09</accession>
<dbReference type="InterPro" id="IPR007685">
    <property type="entry name" value="RelA_SpoT"/>
</dbReference>